<dbReference type="GO" id="GO:0005886">
    <property type="term" value="C:plasma membrane"/>
    <property type="evidence" value="ECO:0007669"/>
    <property type="project" value="TreeGrafter"/>
</dbReference>
<feature type="transmembrane region" description="Helical" evidence="7">
    <location>
        <begin position="394"/>
        <end position="414"/>
    </location>
</feature>
<feature type="transmembrane region" description="Helical" evidence="7">
    <location>
        <begin position="224"/>
        <end position="244"/>
    </location>
</feature>
<comment type="subcellular location">
    <subcellularLocation>
        <location evidence="1">Membrane</location>
        <topology evidence="1">Multi-pass membrane protein</topology>
    </subcellularLocation>
</comment>
<organism evidence="8 9">
    <name type="scientific">Pseudoalteromonas phenolica</name>
    <dbReference type="NCBI Taxonomy" id="161398"/>
    <lineage>
        <taxon>Bacteria</taxon>
        <taxon>Pseudomonadati</taxon>
        <taxon>Pseudomonadota</taxon>
        <taxon>Gammaproteobacteria</taxon>
        <taxon>Alteromonadales</taxon>
        <taxon>Pseudoalteromonadaceae</taxon>
        <taxon>Pseudoalteromonas</taxon>
    </lineage>
</organism>
<evidence type="ECO:0000256" key="1">
    <source>
        <dbReference type="ARBA" id="ARBA00004141"/>
    </source>
</evidence>
<dbReference type="PANTHER" id="PTHR42865:SF5">
    <property type="entry name" value="L-CYSTINE TRANSPORTER TCYP"/>
    <property type="match status" value="1"/>
</dbReference>
<dbReference type="InterPro" id="IPR001991">
    <property type="entry name" value="Na-dicarboxylate_symporter"/>
</dbReference>
<dbReference type="GO" id="GO:0015293">
    <property type="term" value="F:symporter activity"/>
    <property type="evidence" value="ECO:0007669"/>
    <property type="project" value="InterPro"/>
</dbReference>
<gene>
    <name evidence="8" type="ORF">C1E24_06840</name>
</gene>
<accession>A0A5R9Q6E8</accession>
<dbReference type="Gene3D" id="1.10.3860.10">
    <property type="entry name" value="Sodium:dicarboxylate symporter"/>
    <property type="match status" value="1"/>
</dbReference>
<evidence type="ECO:0000256" key="5">
    <source>
        <dbReference type="ARBA" id="ARBA00022989"/>
    </source>
</evidence>
<dbReference type="AlphaFoldDB" id="A0A5R9Q6E8"/>
<feature type="transmembrane region" description="Helical" evidence="7">
    <location>
        <begin position="256"/>
        <end position="286"/>
    </location>
</feature>
<dbReference type="Proteomes" id="UP000309186">
    <property type="component" value="Unassembled WGS sequence"/>
</dbReference>
<dbReference type="OrthoDB" id="7778689at2"/>
<keyword evidence="6 7" id="KW-0472">Membrane</keyword>
<feature type="transmembrane region" description="Helical" evidence="7">
    <location>
        <begin position="29"/>
        <end position="51"/>
    </location>
</feature>
<feature type="transmembrane region" description="Helical" evidence="7">
    <location>
        <begin position="71"/>
        <end position="93"/>
    </location>
</feature>
<reference evidence="8 9" key="1">
    <citation type="submission" date="2018-01" db="EMBL/GenBank/DDBJ databases">
        <title>Co-occurrence of chitin degradation, pigmentation and bioactivity in marine Pseudoalteromonas.</title>
        <authorList>
            <person name="Paulsen S."/>
            <person name="Gram L."/>
            <person name="Machado H."/>
        </authorList>
    </citation>
    <scope>NUCLEOTIDE SEQUENCE [LARGE SCALE GENOMIC DNA]</scope>
    <source>
        <strain evidence="8 9">S3663</strain>
    </source>
</reference>
<sequence length="469" mass="49279">MSFIAMVSLAVFAAILLALFKIQQKEAPLSRLVLIGLSLGSVFGLALQFFLGEGHAAIQETLAWTNVVGSGYVGLLKMIIMPLVLVSMIAAVVKLDKSGALGKISGISISILLITTMIAALIGITITQLFGLTAEGLTEGARETTRLVDLETRMEKVSDLSIPEMLVSFIPTNIFQDLAWDRSTSIIAVVIFGILTGIAARKVMQEREELEAPIRTFVETLQAVVMRLVKMVISLTPYGVAALMAKVVATSSLADILNLLGFIVASYVAILLMFVVHGLLVGLFGVNPKQYFQKIWPVLTFAFTSRSSAATIPLNVETQINKLNVPPAIANLSASFGATIGQNGCAGIYPAMLAVMVAPTVGVDPMSFSFIVSLVAMITISSFGIAGVGGGATFAALIVLPAMGLPVTIAALLISIEPLIDMARTALNVSGSMTAGTITHRILGDAANAEVVSDDVSSAQSNEQFSKAS</sequence>
<comment type="caution">
    <text evidence="8">The sequence shown here is derived from an EMBL/GenBank/DDBJ whole genome shotgun (WGS) entry which is preliminary data.</text>
</comment>
<dbReference type="PANTHER" id="PTHR42865">
    <property type="entry name" value="PROTON/GLUTAMATE-ASPARTATE SYMPORTER"/>
    <property type="match status" value="1"/>
</dbReference>
<evidence type="ECO:0000256" key="4">
    <source>
        <dbReference type="ARBA" id="ARBA00022692"/>
    </source>
</evidence>
<name>A0A5R9Q6E8_9GAMM</name>
<keyword evidence="4 7" id="KW-0812">Transmembrane</keyword>
<evidence type="ECO:0000313" key="9">
    <source>
        <dbReference type="Proteomes" id="UP000309186"/>
    </source>
</evidence>
<dbReference type="InterPro" id="IPR036458">
    <property type="entry name" value="Na:dicarbo_symporter_sf"/>
</dbReference>
<feature type="transmembrane region" description="Helical" evidence="7">
    <location>
        <begin position="105"/>
        <end position="130"/>
    </location>
</feature>
<dbReference type="SUPFAM" id="SSF118215">
    <property type="entry name" value="Proton glutamate symport protein"/>
    <property type="match status" value="1"/>
</dbReference>
<dbReference type="EMBL" id="PPSW01000008">
    <property type="protein sequence ID" value="TLX47947.1"/>
    <property type="molecule type" value="Genomic_DNA"/>
</dbReference>
<keyword evidence="3" id="KW-0813">Transport</keyword>
<comment type="similarity">
    <text evidence="2">Belongs to the dicarboxylate/amino acid:cation symporter (DAACS) (TC 2.A.23) family.</text>
</comment>
<dbReference type="PRINTS" id="PR00173">
    <property type="entry name" value="EDTRNSPORT"/>
</dbReference>
<protein>
    <submittedName>
        <fullName evidence="8">L-cystine transporter</fullName>
    </submittedName>
</protein>
<proteinExistence type="inferred from homology"/>
<evidence type="ECO:0000256" key="2">
    <source>
        <dbReference type="ARBA" id="ARBA00006148"/>
    </source>
</evidence>
<evidence type="ECO:0000256" key="7">
    <source>
        <dbReference type="SAM" id="Phobius"/>
    </source>
</evidence>
<evidence type="ECO:0000313" key="8">
    <source>
        <dbReference type="EMBL" id="TLX47947.1"/>
    </source>
</evidence>
<feature type="transmembrane region" description="Helical" evidence="7">
    <location>
        <begin position="185"/>
        <end position="203"/>
    </location>
</feature>
<keyword evidence="5 7" id="KW-1133">Transmembrane helix</keyword>
<dbReference type="GO" id="GO:0015184">
    <property type="term" value="F:L-cystine transmembrane transporter activity"/>
    <property type="evidence" value="ECO:0007669"/>
    <property type="project" value="TreeGrafter"/>
</dbReference>
<feature type="transmembrane region" description="Helical" evidence="7">
    <location>
        <begin position="6"/>
        <end position="22"/>
    </location>
</feature>
<evidence type="ECO:0000256" key="3">
    <source>
        <dbReference type="ARBA" id="ARBA00022448"/>
    </source>
</evidence>
<dbReference type="RefSeq" id="WP_138479994.1">
    <property type="nucleotide sequence ID" value="NZ_PPSW01000008.1"/>
</dbReference>
<evidence type="ECO:0000256" key="6">
    <source>
        <dbReference type="ARBA" id="ARBA00023136"/>
    </source>
</evidence>
<feature type="transmembrane region" description="Helical" evidence="7">
    <location>
        <begin position="368"/>
        <end position="388"/>
    </location>
</feature>
<dbReference type="Pfam" id="PF00375">
    <property type="entry name" value="SDF"/>
    <property type="match status" value="1"/>
</dbReference>